<protein>
    <recommendedName>
        <fullName evidence="4">Peptidase inhibitor family I36</fullName>
    </recommendedName>
</protein>
<reference evidence="2 3" key="1">
    <citation type="submission" date="2016-10" db="EMBL/GenBank/DDBJ databases">
        <authorList>
            <person name="de Groot N.N."/>
        </authorList>
    </citation>
    <scope>NUCLEOTIDE SEQUENCE [LARGE SCALE GENOMIC DNA]</scope>
    <source>
        <strain evidence="2 3">DSM 21800</strain>
    </source>
</reference>
<dbReference type="OrthoDB" id="5124470at2"/>
<evidence type="ECO:0000313" key="3">
    <source>
        <dbReference type="Proteomes" id="UP000199103"/>
    </source>
</evidence>
<dbReference type="InterPro" id="IPR011024">
    <property type="entry name" value="G_crystallin-like"/>
</dbReference>
<dbReference type="Gene3D" id="2.60.20.10">
    <property type="entry name" value="Crystallins"/>
    <property type="match status" value="1"/>
</dbReference>
<dbReference type="SUPFAM" id="SSF49695">
    <property type="entry name" value="gamma-Crystallin-like"/>
    <property type="match status" value="1"/>
</dbReference>
<keyword evidence="3" id="KW-1185">Reference proteome</keyword>
<sequence length="187" mass="20495">MGTRVHRVAAAAAAGIMLASSTVLAADAETTQPPALRDDFARTSGGYCFIDIDTDTERCAATEAAARTMVKDRTLFMTAWAKPKWQGKYISFFTKVSQPCSWPQIFGKTRDLRKHHVGLPGKQNWNNRISSLVMRKGCKVTLYAQKDFEGNSTDWLGTTGRLGRVPDPGDNWNNAATSMLYGGTSPD</sequence>
<dbReference type="Proteomes" id="UP000199103">
    <property type="component" value="Chromosome I"/>
</dbReference>
<evidence type="ECO:0000256" key="1">
    <source>
        <dbReference type="SAM" id="SignalP"/>
    </source>
</evidence>
<gene>
    <name evidence="2" type="ORF">SAMN04489812_5340</name>
</gene>
<name>A0A1H1ZNE6_9ACTN</name>
<proteinExistence type="predicted"/>
<evidence type="ECO:0008006" key="4">
    <source>
        <dbReference type="Google" id="ProtNLM"/>
    </source>
</evidence>
<feature type="signal peptide" evidence="1">
    <location>
        <begin position="1"/>
        <end position="25"/>
    </location>
</feature>
<feature type="chain" id="PRO_5009267903" description="Peptidase inhibitor family I36" evidence="1">
    <location>
        <begin position="26"/>
        <end position="187"/>
    </location>
</feature>
<dbReference type="RefSeq" id="WP_157683733.1">
    <property type="nucleotide sequence ID" value="NZ_LT629772.1"/>
</dbReference>
<organism evidence="2 3">
    <name type="scientific">Microlunatus soli</name>
    <dbReference type="NCBI Taxonomy" id="630515"/>
    <lineage>
        <taxon>Bacteria</taxon>
        <taxon>Bacillati</taxon>
        <taxon>Actinomycetota</taxon>
        <taxon>Actinomycetes</taxon>
        <taxon>Propionibacteriales</taxon>
        <taxon>Propionibacteriaceae</taxon>
        <taxon>Microlunatus</taxon>
    </lineage>
</organism>
<dbReference type="EMBL" id="LT629772">
    <property type="protein sequence ID" value="SDT35224.1"/>
    <property type="molecule type" value="Genomic_DNA"/>
</dbReference>
<evidence type="ECO:0000313" key="2">
    <source>
        <dbReference type="EMBL" id="SDT35224.1"/>
    </source>
</evidence>
<keyword evidence="1" id="KW-0732">Signal</keyword>
<dbReference type="AlphaFoldDB" id="A0A1H1ZNE6"/>
<accession>A0A1H1ZNE6</accession>